<evidence type="ECO:0000313" key="2">
    <source>
        <dbReference type="Proteomes" id="UP000887320"/>
    </source>
</evidence>
<dbReference type="AlphaFoldDB" id="A0A8X8GMW1"/>
<gene>
    <name evidence="1" type="ORF">KW868_20295</name>
</gene>
<sequence length="201" mass="23883">MLILSQEKLYELDVEQNKEFLYDLVYEIIKENPALKLNGQFDQLLEPVQSLINLYIEKGINQIYTLKYMVKSHVYLGIDYANDPQYLWLQNEMQHYNIAEQVSYVDAFYTLLESYKSVVLGHDFKFVFKAIEQLNQSFSHSNLQENLSIIYPEKIEFLKQKDLLGSLQENYSNDIQSYKEYVLGKEFHHNVFIKNLINLEV</sequence>
<protein>
    <submittedName>
        <fullName evidence="1">Uncharacterized protein</fullName>
    </submittedName>
</protein>
<accession>A0A8X8GMW1</accession>
<dbReference type="EMBL" id="JAHWXT010000010">
    <property type="protein sequence ID" value="MCF0266797.1"/>
    <property type="molecule type" value="Genomic_DNA"/>
</dbReference>
<dbReference type="Proteomes" id="UP000887320">
    <property type="component" value="Unassembled WGS sequence"/>
</dbReference>
<organism evidence="1 2">
    <name type="scientific">Acinetobacter guillouiae</name>
    <name type="common">Acinetobacter genomosp. 11</name>
    <dbReference type="NCBI Taxonomy" id="106649"/>
    <lineage>
        <taxon>Bacteria</taxon>
        <taxon>Pseudomonadati</taxon>
        <taxon>Pseudomonadota</taxon>
        <taxon>Gammaproteobacteria</taxon>
        <taxon>Moraxellales</taxon>
        <taxon>Moraxellaceae</taxon>
        <taxon>Acinetobacter</taxon>
    </lineage>
</organism>
<proteinExistence type="predicted"/>
<reference evidence="1" key="1">
    <citation type="submission" date="2021-07" db="EMBL/GenBank/DDBJ databases">
        <authorList>
            <person name="Fernandez M."/>
            <person name="Pereira P."/>
            <person name="Torres Tejerizo G.A."/>
            <person name="Gonzalez P."/>
            <person name="Agostini E."/>
        </authorList>
    </citation>
    <scope>NUCLEOTIDE SEQUENCE</scope>
    <source>
        <strain evidence="1">SFC 500-1A</strain>
    </source>
</reference>
<evidence type="ECO:0000313" key="1">
    <source>
        <dbReference type="EMBL" id="MCF0266797.1"/>
    </source>
</evidence>
<dbReference type="RefSeq" id="WP_353163569.1">
    <property type="nucleotide sequence ID" value="NZ_JBEBOH010000017.1"/>
</dbReference>
<comment type="caution">
    <text evidence="1">The sequence shown here is derived from an EMBL/GenBank/DDBJ whole genome shotgun (WGS) entry which is preliminary data.</text>
</comment>
<name>A0A8X8GMW1_ACIGI</name>